<dbReference type="GO" id="GO:0004046">
    <property type="term" value="F:aminoacylase activity"/>
    <property type="evidence" value="ECO:0007669"/>
    <property type="project" value="TreeGrafter"/>
</dbReference>
<dbReference type="PANTHER" id="PTHR45892">
    <property type="entry name" value="AMINOACYLASE-1"/>
    <property type="match status" value="1"/>
</dbReference>
<dbReference type="InterPro" id="IPR002933">
    <property type="entry name" value="Peptidase_M20"/>
</dbReference>
<dbReference type="OrthoDB" id="3064516at2759"/>
<dbReference type="STRING" id="6689.A0A423TPL2"/>
<sequence length="122" mass="13638">MSGSVKWAVCWGLSGGGPMVRSATSTDEVSGRRPILPSVLLNSHTDVVPVFPEHWKYKPFSAHKDEKGDIYGRGTQDMKCVGIQYMEALKELKKKGTSSFAQFIFPLFQMKRLVVRMACLNL</sequence>
<dbReference type="Pfam" id="PF01546">
    <property type="entry name" value="Peptidase_M20"/>
    <property type="match status" value="1"/>
</dbReference>
<evidence type="ECO:0000256" key="1">
    <source>
        <dbReference type="ARBA" id="ARBA00022801"/>
    </source>
</evidence>
<comment type="caution">
    <text evidence="2">The sequence shown here is derived from an EMBL/GenBank/DDBJ whole genome shotgun (WGS) entry which is preliminary data.</text>
</comment>
<keyword evidence="1" id="KW-0378">Hydrolase</keyword>
<evidence type="ECO:0000313" key="3">
    <source>
        <dbReference type="Proteomes" id="UP000283509"/>
    </source>
</evidence>
<dbReference type="SUPFAM" id="SSF53187">
    <property type="entry name" value="Zn-dependent exopeptidases"/>
    <property type="match status" value="1"/>
</dbReference>
<dbReference type="Gene3D" id="3.40.630.10">
    <property type="entry name" value="Zn peptidases"/>
    <property type="match status" value="1"/>
</dbReference>
<protein>
    <submittedName>
        <fullName evidence="2">Putative aminoacylase-1-like</fullName>
    </submittedName>
</protein>
<dbReference type="Proteomes" id="UP000283509">
    <property type="component" value="Unassembled WGS sequence"/>
</dbReference>
<evidence type="ECO:0000313" key="2">
    <source>
        <dbReference type="EMBL" id="ROT78352.1"/>
    </source>
</evidence>
<keyword evidence="3" id="KW-1185">Reference proteome</keyword>
<name>A0A423TPL2_PENVA</name>
<dbReference type="PROSITE" id="PS00758">
    <property type="entry name" value="ARGE_DAPE_CPG2_1"/>
    <property type="match status" value="1"/>
</dbReference>
<organism evidence="2 3">
    <name type="scientific">Penaeus vannamei</name>
    <name type="common">Whiteleg shrimp</name>
    <name type="synonym">Litopenaeus vannamei</name>
    <dbReference type="NCBI Taxonomy" id="6689"/>
    <lineage>
        <taxon>Eukaryota</taxon>
        <taxon>Metazoa</taxon>
        <taxon>Ecdysozoa</taxon>
        <taxon>Arthropoda</taxon>
        <taxon>Crustacea</taxon>
        <taxon>Multicrustacea</taxon>
        <taxon>Malacostraca</taxon>
        <taxon>Eumalacostraca</taxon>
        <taxon>Eucarida</taxon>
        <taxon>Decapoda</taxon>
        <taxon>Dendrobranchiata</taxon>
        <taxon>Penaeoidea</taxon>
        <taxon>Penaeidae</taxon>
        <taxon>Penaeus</taxon>
    </lineage>
</organism>
<dbReference type="PANTHER" id="PTHR45892:SF1">
    <property type="entry name" value="AMINOACYLASE-1"/>
    <property type="match status" value="1"/>
</dbReference>
<gene>
    <name evidence="2" type="ORF">C7M84_002937</name>
</gene>
<dbReference type="EMBL" id="QCYY01001398">
    <property type="protein sequence ID" value="ROT78352.1"/>
    <property type="molecule type" value="Genomic_DNA"/>
</dbReference>
<reference evidence="2 3" key="2">
    <citation type="submission" date="2019-01" db="EMBL/GenBank/DDBJ databases">
        <title>The decoding of complex shrimp genome reveals the adaptation for benthos swimmer, frequently molting mechanism and breeding impact on genome.</title>
        <authorList>
            <person name="Sun Y."/>
            <person name="Gao Y."/>
            <person name="Yu Y."/>
        </authorList>
    </citation>
    <scope>NUCLEOTIDE SEQUENCE [LARGE SCALE GENOMIC DNA]</scope>
    <source>
        <tissue evidence="2">Muscle</tissue>
    </source>
</reference>
<accession>A0A423TPL2</accession>
<dbReference type="InterPro" id="IPR052083">
    <property type="entry name" value="Aminoacylase-1_M20A"/>
</dbReference>
<reference evidence="2 3" key="1">
    <citation type="submission" date="2018-04" db="EMBL/GenBank/DDBJ databases">
        <authorList>
            <person name="Zhang X."/>
            <person name="Yuan J."/>
            <person name="Li F."/>
            <person name="Xiang J."/>
        </authorList>
    </citation>
    <scope>NUCLEOTIDE SEQUENCE [LARGE SCALE GENOMIC DNA]</scope>
    <source>
        <tissue evidence="2">Muscle</tissue>
    </source>
</reference>
<dbReference type="AlphaFoldDB" id="A0A423TPL2"/>
<proteinExistence type="predicted"/>
<dbReference type="InterPro" id="IPR001261">
    <property type="entry name" value="ArgE/DapE_CS"/>
</dbReference>